<name>A0A8X6GAG0_TRICU</name>
<evidence type="ECO:0000313" key="1">
    <source>
        <dbReference type="EMBL" id="GFQ99877.1"/>
    </source>
</evidence>
<gene>
    <name evidence="1" type="ORF">TNCT_274761</name>
</gene>
<dbReference type="EMBL" id="BMAO01005209">
    <property type="protein sequence ID" value="GFQ99877.1"/>
    <property type="molecule type" value="Genomic_DNA"/>
</dbReference>
<dbReference type="Proteomes" id="UP000887116">
    <property type="component" value="Unassembled WGS sequence"/>
</dbReference>
<keyword evidence="2" id="KW-1185">Reference proteome</keyword>
<accession>A0A8X6GAG0</accession>
<proteinExistence type="predicted"/>
<dbReference type="AlphaFoldDB" id="A0A8X6GAG0"/>
<comment type="caution">
    <text evidence="1">The sequence shown here is derived from an EMBL/GenBank/DDBJ whole genome shotgun (WGS) entry which is preliminary data.</text>
</comment>
<evidence type="ECO:0000313" key="2">
    <source>
        <dbReference type="Proteomes" id="UP000887116"/>
    </source>
</evidence>
<reference evidence="1" key="1">
    <citation type="submission" date="2020-07" db="EMBL/GenBank/DDBJ databases">
        <title>Multicomponent nature underlies the extraordinary mechanical properties of spider dragline silk.</title>
        <authorList>
            <person name="Kono N."/>
            <person name="Nakamura H."/>
            <person name="Mori M."/>
            <person name="Yoshida Y."/>
            <person name="Ohtoshi R."/>
            <person name="Malay A.D."/>
            <person name="Moran D.A.P."/>
            <person name="Tomita M."/>
            <person name="Numata K."/>
            <person name="Arakawa K."/>
        </authorList>
    </citation>
    <scope>NUCLEOTIDE SEQUENCE</scope>
</reference>
<organism evidence="1 2">
    <name type="scientific">Trichonephila clavata</name>
    <name type="common">Joro spider</name>
    <name type="synonym">Nephila clavata</name>
    <dbReference type="NCBI Taxonomy" id="2740835"/>
    <lineage>
        <taxon>Eukaryota</taxon>
        <taxon>Metazoa</taxon>
        <taxon>Ecdysozoa</taxon>
        <taxon>Arthropoda</taxon>
        <taxon>Chelicerata</taxon>
        <taxon>Arachnida</taxon>
        <taxon>Araneae</taxon>
        <taxon>Araneomorphae</taxon>
        <taxon>Entelegynae</taxon>
        <taxon>Araneoidea</taxon>
        <taxon>Nephilidae</taxon>
        <taxon>Trichonephila</taxon>
    </lineage>
</organism>
<protein>
    <submittedName>
        <fullName evidence="1">Uncharacterized protein</fullName>
    </submittedName>
</protein>
<sequence length="100" mass="11637">MQYEENVQPNGREYGHFNTAPIILTHINFCADMPRKRAFNFSSLSPTVLTTRIIFQLCPGQKRLLKCNTMESIKFKEIAELDMFYNRTHNFASSQSRSSK</sequence>